<dbReference type="EMBL" id="CAUYUJ010016347">
    <property type="protein sequence ID" value="CAK0864248.1"/>
    <property type="molecule type" value="Genomic_DNA"/>
</dbReference>
<dbReference type="PANTHER" id="PTHR45745">
    <property type="entry name" value="PHOSPHOMANNOMUTASE 45A"/>
    <property type="match status" value="1"/>
</dbReference>
<organism evidence="6 7">
    <name type="scientific">Prorocentrum cordatum</name>
    <dbReference type="NCBI Taxonomy" id="2364126"/>
    <lineage>
        <taxon>Eukaryota</taxon>
        <taxon>Sar</taxon>
        <taxon>Alveolata</taxon>
        <taxon>Dinophyceae</taxon>
        <taxon>Prorocentrales</taxon>
        <taxon>Prorocentraceae</taxon>
        <taxon>Prorocentrum</taxon>
    </lineage>
</organism>
<name>A0ABN9UVU1_9DINO</name>
<evidence type="ECO:0000259" key="5">
    <source>
        <dbReference type="Pfam" id="PF02880"/>
    </source>
</evidence>
<feature type="compositionally biased region" description="Basic residues" evidence="4">
    <location>
        <begin position="144"/>
        <end position="153"/>
    </location>
</feature>
<keyword evidence="3" id="KW-0413">Isomerase</keyword>
<dbReference type="PANTHER" id="PTHR45745:SF1">
    <property type="entry name" value="PHOSPHOGLUCOMUTASE 2B-RELATED"/>
    <property type="match status" value="1"/>
</dbReference>
<dbReference type="Proteomes" id="UP001189429">
    <property type="component" value="Unassembled WGS sequence"/>
</dbReference>
<feature type="compositionally biased region" description="Low complexity" evidence="4">
    <location>
        <begin position="204"/>
        <end position="216"/>
    </location>
</feature>
<dbReference type="SUPFAM" id="SSF53738">
    <property type="entry name" value="Phosphoglucomutase, first 3 domains"/>
    <property type="match status" value="1"/>
</dbReference>
<protein>
    <recommendedName>
        <fullName evidence="5">Alpha-D-phosphohexomutase alpha/beta/alpha domain-containing protein</fullName>
    </recommendedName>
</protein>
<dbReference type="InterPro" id="IPR005846">
    <property type="entry name" value="A-D-PHexomutase_a/b/a-III"/>
</dbReference>
<dbReference type="InterPro" id="IPR016055">
    <property type="entry name" value="A-D-PHexomutase_a/b/a-I/II/III"/>
</dbReference>
<dbReference type="Pfam" id="PF02880">
    <property type="entry name" value="PGM_PMM_III"/>
    <property type="match status" value="1"/>
</dbReference>
<proteinExistence type="predicted"/>
<accession>A0ABN9UVU1</accession>
<feature type="domain" description="Alpha-D-phosphohexomutase alpha/beta/alpha" evidence="5">
    <location>
        <begin position="10"/>
        <end position="105"/>
    </location>
</feature>
<evidence type="ECO:0000313" key="7">
    <source>
        <dbReference type="Proteomes" id="UP001189429"/>
    </source>
</evidence>
<keyword evidence="7" id="KW-1185">Reference proteome</keyword>
<evidence type="ECO:0000256" key="1">
    <source>
        <dbReference type="ARBA" id="ARBA00022723"/>
    </source>
</evidence>
<keyword evidence="2" id="KW-0460">Magnesium</keyword>
<sequence length="263" mass="27478">MVARRLSTCADRLVVTTLVSSALLGKMASAHGVAFQETFTGFKWMAHAALQNPDKRLVFAYEQAIGFLVASRPLDKDGVSAAVVLVELVASLAAAGSTVEARLEEIAGQYGRHVTAEISDGPRCRLGGGGAAAQGPAQRGRGHESRRRARFPRSKPAAAVARRGGRCRRARADPAERHGAEGEDLRGGRGRGPEGRPRGRRGAAEAVTASRPPAGARAGGRRRPRGAGSGAAPPLPSPRAPFRGTRLSISSRLPSLVFAAGFQ</sequence>
<comment type="caution">
    <text evidence="6">The sequence shown here is derived from an EMBL/GenBank/DDBJ whole genome shotgun (WGS) entry which is preliminary data.</text>
</comment>
<evidence type="ECO:0000256" key="4">
    <source>
        <dbReference type="SAM" id="MobiDB-lite"/>
    </source>
</evidence>
<evidence type="ECO:0000313" key="6">
    <source>
        <dbReference type="EMBL" id="CAK0864248.1"/>
    </source>
</evidence>
<evidence type="ECO:0000256" key="2">
    <source>
        <dbReference type="ARBA" id="ARBA00022842"/>
    </source>
</evidence>
<keyword evidence="1" id="KW-0479">Metal-binding</keyword>
<gene>
    <name evidence="6" type="ORF">PCOR1329_LOCUS52183</name>
</gene>
<feature type="region of interest" description="Disordered" evidence="4">
    <location>
        <begin position="121"/>
        <end position="254"/>
    </location>
</feature>
<feature type="compositionally biased region" description="Basic and acidic residues" evidence="4">
    <location>
        <begin position="170"/>
        <end position="197"/>
    </location>
</feature>
<evidence type="ECO:0000256" key="3">
    <source>
        <dbReference type="ARBA" id="ARBA00023235"/>
    </source>
</evidence>
<reference evidence="6" key="1">
    <citation type="submission" date="2023-10" db="EMBL/GenBank/DDBJ databases">
        <authorList>
            <person name="Chen Y."/>
            <person name="Shah S."/>
            <person name="Dougan E. K."/>
            <person name="Thang M."/>
            <person name="Chan C."/>
        </authorList>
    </citation>
    <scope>NUCLEOTIDE SEQUENCE [LARGE SCALE GENOMIC DNA]</scope>
</reference>
<dbReference type="Gene3D" id="3.40.120.10">
    <property type="entry name" value="Alpha-D-Glucose-1,6-Bisphosphate, subunit A, domain 3"/>
    <property type="match status" value="1"/>
</dbReference>